<gene>
    <name evidence="1" type="ORF">LshimejAT787_0100530</name>
</gene>
<dbReference type="AlphaFoldDB" id="A0A9P3PCY8"/>
<dbReference type="EMBL" id="BRPK01000001">
    <property type="protein sequence ID" value="GLB33168.1"/>
    <property type="molecule type" value="Genomic_DNA"/>
</dbReference>
<name>A0A9P3PCY8_LYOSH</name>
<protein>
    <submittedName>
        <fullName evidence="1">Uncharacterized protein</fullName>
    </submittedName>
</protein>
<reference evidence="1" key="1">
    <citation type="submission" date="2022-07" db="EMBL/GenBank/DDBJ databases">
        <title>The genome of Lyophyllum shimeji provides insight into the initial evolution of ectomycorrhizal fungal genome.</title>
        <authorList>
            <person name="Kobayashi Y."/>
            <person name="Shibata T."/>
            <person name="Hirakawa H."/>
            <person name="Shigenobu S."/>
            <person name="Nishiyama T."/>
            <person name="Yamada A."/>
            <person name="Hasebe M."/>
            <person name="Kawaguchi M."/>
        </authorList>
    </citation>
    <scope>NUCLEOTIDE SEQUENCE</scope>
    <source>
        <strain evidence="1">AT787</strain>
    </source>
</reference>
<keyword evidence="2" id="KW-1185">Reference proteome</keyword>
<accession>A0A9P3PCY8</accession>
<evidence type="ECO:0000313" key="2">
    <source>
        <dbReference type="Proteomes" id="UP001063166"/>
    </source>
</evidence>
<sequence length="219" mass="24194">MPARPMLKADYMQGLASGLILATCWTAVSQKRSARDLRLLQNLKVGTLKVLGSQFILTYLDRHPRRKSEDHRSPYTSFTPSTGIGFSAPACDPYRVMASILTKAPTSWATITPKIRIGICSNVTGVQFRARNTTPVPCQHAVWICNPSVRGFLFRKASSIENGDSHALSTCRWSTGVSIWTHRGSHLLSMLSNRAHDVPRNPSNYATADHVALQCQPAF</sequence>
<proteinExistence type="predicted"/>
<comment type="caution">
    <text evidence="1">The sequence shown here is derived from an EMBL/GenBank/DDBJ whole genome shotgun (WGS) entry which is preliminary data.</text>
</comment>
<evidence type="ECO:0000313" key="1">
    <source>
        <dbReference type="EMBL" id="GLB33168.1"/>
    </source>
</evidence>
<dbReference type="Proteomes" id="UP001063166">
    <property type="component" value="Unassembled WGS sequence"/>
</dbReference>
<organism evidence="1 2">
    <name type="scientific">Lyophyllum shimeji</name>
    <name type="common">Hon-shimeji</name>
    <name type="synonym">Tricholoma shimeji</name>
    <dbReference type="NCBI Taxonomy" id="47721"/>
    <lineage>
        <taxon>Eukaryota</taxon>
        <taxon>Fungi</taxon>
        <taxon>Dikarya</taxon>
        <taxon>Basidiomycota</taxon>
        <taxon>Agaricomycotina</taxon>
        <taxon>Agaricomycetes</taxon>
        <taxon>Agaricomycetidae</taxon>
        <taxon>Agaricales</taxon>
        <taxon>Tricholomatineae</taxon>
        <taxon>Lyophyllaceae</taxon>
        <taxon>Lyophyllum</taxon>
    </lineage>
</organism>